<dbReference type="EMBL" id="JAGRRH010000025">
    <property type="protein sequence ID" value="KAG7341820.1"/>
    <property type="molecule type" value="Genomic_DNA"/>
</dbReference>
<comment type="similarity">
    <text evidence="2">Belongs to the BUD31 (G10) family.</text>
</comment>
<dbReference type="InterPro" id="IPR001748">
    <property type="entry name" value="BUD31"/>
</dbReference>
<feature type="compositionally biased region" description="Acidic residues" evidence="4">
    <location>
        <begin position="244"/>
        <end position="261"/>
    </location>
</feature>
<evidence type="ECO:0000313" key="5">
    <source>
        <dbReference type="EMBL" id="KAG7341820.1"/>
    </source>
</evidence>
<organism evidence="5 6">
    <name type="scientific">Nitzschia inconspicua</name>
    <dbReference type="NCBI Taxonomy" id="303405"/>
    <lineage>
        <taxon>Eukaryota</taxon>
        <taxon>Sar</taxon>
        <taxon>Stramenopiles</taxon>
        <taxon>Ochrophyta</taxon>
        <taxon>Bacillariophyta</taxon>
        <taxon>Bacillariophyceae</taxon>
        <taxon>Bacillariophycidae</taxon>
        <taxon>Bacillariales</taxon>
        <taxon>Bacillariaceae</taxon>
        <taxon>Nitzschia</taxon>
    </lineage>
</organism>
<dbReference type="PANTHER" id="PTHR19411:SF0">
    <property type="entry name" value="PROTEIN BUD31 HOMOLOG"/>
    <property type="match status" value="1"/>
</dbReference>
<feature type="compositionally biased region" description="Acidic residues" evidence="4">
    <location>
        <begin position="194"/>
        <end position="215"/>
    </location>
</feature>
<sequence>MPLPKRWNKKKASPPGFDVVEPTLEALENELRDKIKESNEKKRKTESLWPVHQINWQKSRYIYDMYYTYGRISRQVYDYCIQQKLVDAALIAKWKKPGYERLCSTYVINPSNYKFGTTSICRVPLWDRSPEAKTAQDPTTGCLGCASGKGAGPRNIFGNKYGQYLAAVQIAREERLQKLEEKRRQEEGRKKTGDDDDDDDDDDETDDESDEEDDYGPTPAAGIWAGSNKLQHQSEKMIVGNINEGDDAGDDETDDESDEEGPAPPPAKKVKT</sequence>
<dbReference type="Proteomes" id="UP000693970">
    <property type="component" value="Unassembled WGS sequence"/>
</dbReference>
<evidence type="ECO:0000256" key="3">
    <source>
        <dbReference type="ARBA" id="ARBA00023242"/>
    </source>
</evidence>
<feature type="region of interest" description="Disordered" evidence="4">
    <location>
        <begin position="181"/>
        <end position="272"/>
    </location>
</feature>
<feature type="compositionally biased region" description="Basic and acidic residues" evidence="4">
    <location>
        <begin position="181"/>
        <end position="193"/>
    </location>
</feature>
<evidence type="ECO:0000256" key="2">
    <source>
        <dbReference type="ARBA" id="ARBA00005287"/>
    </source>
</evidence>
<protein>
    <submittedName>
        <fullName evidence="5">G10 protein</fullName>
    </submittedName>
</protein>
<evidence type="ECO:0000313" key="6">
    <source>
        <dbReference type="Proteomes" id="UP000693970"/>
    </source>
</evidence>
<reference evidence="5" key="2">
    <citation type="submission" date="2021-04" db="EMBL/GenBank/DDBJ databases">
        <authorList>
            <person name="Podell S."/>
        </authorList>
    </citation>
    <scope>NUCLEOTIDE SEQUENCE</scope>
    <source>
        <strain evidence="5">Hildebrandi</strain>
    </source>
</reference>
<comment type="caution">
    <text evidence="5">The sequence shown here is derived from an EMBL/GenBank/DDBJ whole genome shotgun (WGS) entry which is preliminary data.</text>
</comment>
<gene>
    <name evidence="5" type="ORF">IV203_006912</name>
</gene>
<feature type="compositionally biased region" description="Pro residues" evidence="4">
    <location>
        <begin position="262"/>
        <end position="272"/>
    </location>
</feature>
<dbReference type="GO" id="GO:0000398">
    <property type="term" value="P:mRNA splicing, via spliceosome"/>
    <property type="evidence" value="ECO:0007669"/>
    <property type="project" value="TreeGrafter"/>
</dbReference>
<comment type="subcellular location">
    <subcellularLocation>
        <location evidence="1">Nucleus</location>
    </subcellularLocation>
</comment>
<keyword evidence="6" id="KW-1185">Reference proteome</keyword>
<evidence type="ECO:0000256" key="1">
    <source>
        <dbReference type="ARBA" id="ARBA00004123"/>
    </source>
</evidence>
<dbReference type="GO" id="GO:0005681">
    <property type="term" value="C:spliceosomal complex"/>
    <property type="evidence" value="ECO:0007669"/>
    <property type="project" value="TreeGrafter"/>
</dbReference>
<proteinExistence type="inferred from homology"/>
<dbReference type="OrthoDB" id="277109at2759"/>
<evidence type="ECO:0000256" key="4">
    <source>
        <dbReference type="SAM" id="MobiDB-lite"/>
    </source>
</evidence>
<dbReference type="Pfam" id="PF01125">
    <property type="entry name" value="BUD31"/>
    <property type="match status" value="1"/>
</dbReference>
<dbReference type="PANTHER" id="PTHR19411">
    <property type="entry name" value="PROTEIN BUD31-RELATED"/>
    <property type="match status" value="1"/>
</dbReference>
<reference evidence="5" key="1">
    <citation type="journal article" date="2021" name="Sci. Rep.">
        <title>Diploid genomic architecture of Nitzschia inconspicua, an elite biomass production diatom.</title>
        <authorList>
            <person name="Oliver A."/>
            <person name="Podell S."/>
            <person name="Pinowska A."/>
            <person name="Traller J.C."/>
            <person name="Smith S.R."/>
            <person name="McClure R."/>
            <person name="Beliaev A."/>
            <person name="Bohutskyi P."/>
            <person name="Hill E.A."/>
            <person name="Rabines A."/>
            <person name="Zheng H."/>
            <person name="Allen L.Z."/>
            <person name="Kuo A."/>
            <person name="Grigoriev I.V."/>
            <person name="Allen A.E."/>
            <person name="Hazlebeck D."/>
            <person name="Allen E.E."/>
        </authorList>
    </citation>
    <scope>NUCLEOTIDE SEQUENCE</scope>
    <source>
        <strain evidence="5">Hildebrandi</strain>
    </source>
</reference>
<name>A0A9K3KEW5_9STRA</name>
<keyword evidence="3" id="KW-0539">Nucleus</keyword>
<dbReference type="AlphaFoldDB" id="A0A9K3KEW5"/>
<accession>A0A9K3KEW5</accession>